<gene>
    <name evidence="3" type="ORF">RO3G_08289</name>
</gene>
<dbReference type="RefSeq" id="XP_067518980.1">
    <property type="nucleotide sequence ID" value="XM_067662879.1"/>
</dbReference>
<dbReference type="SMART" id="SM00324">
    <property type="entry name" value="RhoGAP"/>
    <property type="match status" value="1"/>
</dbReference>
<dbReference type="InterPro" id="IPR008936">
    <property type="entry name" value="Rho_GTPase_activation_prot"/>
</dbReference>
<dbReference type="OrthoDB" id="19923at2759"/>
<evidence type="ECO:0000259" key="2">
    <source>
        <dbReference type="PROSITE" id="PS50238"/>
    </source>
</evidence>
<protein>
    <recommendedName>
        <fullName evidence="2">Rho-GAP domain-containing protein</fullName>
    </recommendedName>
</protein>
<keyword evidence="4" id="KW-1185">Reference proteome</keyword>
<dbReference type="InterPro" id="IPR051025">
    <property type="entry name" value="RhoGAP"/>
</dbReference>
<dbReference type="PROSITE" id="PS50238">
    <property type="entry name" value="RHOGAP"/>
    <property type="match status" value="1"/>
</dbReference>
<dbReference type="PANTHER" id="PTHR15228:SF25">
    <property type="entry name" value="F-BAR DOMAIN-CONTAINING PROTEIN"/>
    <property type="match status" value="1"/>
</dbReference>
<evidence type="ECO:0000256" key="1">
    <source>
        <dbReference type="ARBA" id="ARBA00022468"/>
    </source>
</evidence>
<feature type="domain" description="Rho-GAP" evidence="2">
    <location>
        <begin position="38"/>
        <end position="243"/>
    </location>
</feature>
<accession>I1C554</accession>
<dbReference type="GeneID" id="93615260"/>
<dbReference type="OMA" id="NDIMMAQ"/>
<dbReference type="GO" id="GO:0007165">
    <property type="term" value="P:signal transduction"/>
    <property type="evidence" value="ECO:0007669"/>
    <property type="project" value="InterPro"/>
</dbReference>
<dbReference type="Gene3D" id="1.10.555.10">
    <property type="entry name" value="Rho GTPase activation protein"/>
    <property type="match status" value="1"/>
</dbReference>
<dbReference type="SUPFAM" id="SSF48350">
    <property type="entry name" value="GTPase activation domain, GAP"/>
    <property type="match status" value="1"/>
</dbReference>
<proteinExistence type="predicted"/>
<dbReference type="CDD" id="cd00159">
    <property type="entry name" value="RhoGAP"/>
    <property type="match status" value="1"/>
</dbReference>
<dbReference type="InParanoid" id="I1C554"/>
<dbReference type="Pfam" id="PF00620">
    <property type="entry name" value="RhoGAP"/>
    <property type="match status" value="1"/>
</dbReference>
<dbReference type="AlphaFoldDB" id="I1C554"/>
<dbReference type="STRING" id="246409.I1C554"/>
<dbReference type="EMBL" id="CH476737">
    <property type="protein sequence ID" value="EIE83584.1"/>
    <property type="molecule type" value="Genomic_DNA"/>
</dbReference>
<keyword evidence="1" id="KW-0343">GTPase activation</keyword>
<dbReference type="InterPro" id="IPR000198">
    <property type="entry name" value="RhoGAP_dom"/>
</dbReference>
<dbReference type="VEuPathDB" id="FungiDB:RO3G_08289"/>
<evidence type="ECO:0000313" key="4">
    <source>
        <dbReference type="Proteomes" id="UP000009138"/>
    </source>
</evidence>
<dbReference type="Proteomes" id="UP000009138">
    <property type="component" value="Unassembled WGS sequence"/>
</dbReference>
<dbReference type="eggNOG" id="KOG4270">
    <property type="taxonomic scope" value="Eukaryota"/>
</dbReference>
<name>I1C554_RHIO9</name>
<dbReference type="PANTHER" id="PTHR15228">
    <property type="entry name" value="SPERMATHECAL PHYSIOLOGY VARIANT"/>
    <property type="match status" value="1"/>
</dbReference>
<evidence type="ECO:0000313" key="3">
    <source>
        <dbReference type="EMBL" id="EIE83584.1"/>
    </source>
</evidence>
<organism evidence="3 4">
    <name type="scientific">Rhizopus delemar (strain RA 99-880 / ATCC MYA-4621 / FGSC 9543 / NRRL 43880)</name>
    <name type="common">Mucormycosis agent</name>
    <name type="synonym">Rhizopus arrhizus var. delemar</name>
    <dbReference type="NCBI Taxonomy" id="246409"/>
    <lineage>
        <taxon>Eukaryota</taxon>
        <taxon>Fungi</taxon>
        <taxon>Fungi incertae sedis</taxon>
        <taxon>Mucoromycota</taxon>
        <taxon>Mucoromycotina</taxon>
        <taxon>Mucoromycetes</taxon>
        <taxon>Mucorales</taxon>
        <taxon>Mucorineae</taxon>
        <taxon>Rhizopodaceae</taxon>
        <taxon>Rhizopus</taxon>
    </lineage>
</organism>
<sequence length="358" mass="41162">MYNNLATEKKKNRNVFNFLFTRQKPNTESYFNEGIFGVPLCDAIKSGSILWGLRVPDPVYLCFLEIYKRGLKTEGLFRLSGATSEVINLENRMNMCSIEERKFLDMSGYDVHTLTSLVKKYLRDLPEPVIPNSFHEQFQSVNLFSKNAIHQLASIIISLPSDNKQLIHAIIIMIAQIQKNVDQNMMCPEALAIVFAPVLTGFEHSLKDLTNSCISTHSTFKRQKNQPQATTSDIISQHIKRNKHWTDIWILLIERHDFFIDILDKHHSALREQNKTISTRNYRQHHCPIQNRTLPSSSFSTTSLSNDVDYSNHNHPSIEGIPVAKPNIPTPSLSKKNSFFHFPKQNTIRKILLTSTIR</sequence>
<reference evidence="3 4" key="1">
    <citation type="journal article" date="2009" name="PLoS Genet.">
        <title>Genomic analysis of the basal lineage fungus Rhizopus oryzae reveals a whole-genome duplication.</title>
        <authorList>
            <person name="Ma L.-J."/>
            <person name="Ibrahim A.S."/>
            <person name="Skory C."/>
            <person name="Grabherr M.G."/>
            <person name="Burger G."/>
            <person name="Butler M."/>
            <person name="Elias M."/>
            <person name="Idnurm A."/>
            <person name="Lang B.F."/>
            <person name="Sone T."/>
            <person name="Abe A."/>
            <person name="Calvo S.E."/>
            <person name="Corrochano L.M."/>
            <person name="Engels R."/>
            <person name="Fu J."/>
            <person name="Hansberg W."/>
            <person name="Kim J.-M."/>
            <person name="Kodira C.D."/>
            <person name="Koehrsen M.J."/>
            <person name="Liu B."/>
            <person name="Miranda-Saavedra D."/>
            <person name="O'Leary S."/>
            <person name="Ortiz-Castellanos L."/>
            <person name="Poulter R."/>
            <person name="Rodriguez-Romero J."/>
            <person name="Ruiz-Herrera J."/>
            <person name="Shen Y.-Q."/>
            <person name="Zeng Q."/>
            <person name="Galagan J."/>
            <person name="Birren B.W."/>
            <person name="Cuomo C.A."/>
            <person name="Wickes B.L."/>
        </authorList>
    </citation>
    <scope>NUCLEOTIDE SEQUENCE [LARGE SCALE GENOMIC DNA]</scope>
    <source>
        <strain evidence="4">RA 99-880 / ATCC MYA-4621 / FGSC 9543 / NRRL 43880</strain>
    </source>
</reference>
<dbReference type="GO" id="GO:0005096">
    <property type="term" value="F:GTPase activator activity"/>
    <property type="evidence" value="ECO:0007669"/>
    <property type="project" value="UniProtKB-KW"/>
</dbReference>